<name>A0AAV1IMA6_9CHLO</name>
<protein>
    <submittedName>
        <fullName evidence="3">Uncharacterized protein</fullName>
    </submittedName>
</protein>
<evidence type="ECO:0000313" key="3">
    <source>
        <dbReference type="EMBL" id="CAK0787380.1"/>
    </source>
</evidence>
<keyword evidence="2" id="KW-1133">Transmembrane helix</keyword>
<reference evidence="3 4" key="1">
    <citation type="submission" date="2023-10" db="EMBL/GenBank/DDBJ databases">
        <authorList>
            <person name="Maclean D."/>
            <person name="Macfadyen A."/>
        </authorList>
    </citation>
    <scope>NUCLEOTIDE SEQUENCE [LARGE SCALE GENOMIC DNA]</scope>
</reference>
<keyword evidence="4" id="KW-1185">Reference proteome</keyword>
<dbReference type="EMBL" id="CAUYUE010000017">
    <property type="protein sequence ID" value="CAK0787380.1"/>
    <property type="molecule type" value="Genomic_DNA"/>
</dbReference>
<accession>A0AAV1IMA6</accession>
<evidence type="ECO:0000313" key="4">
    <source>
        <dbReference type="Proteomes" id="UP001314263"/>
    </source>
</evidence>
<keyword evidence="2" id="KW-0472">Membrane</keyword>
<dbReference type="AlphaFoldDB" id="A0AAV1IMA6"/>
<feature type="transmembrane region" description="Helical" evidence="2">
    <location>
        <begin position="133"/>
        <end position="156"/>
    </location>
</feature>
<feature type="region of interest" description="Disordered" evidence="1">
    <location>
        <begin position="1"/>
        <end position="25"/>
    </location>
</feature>
<comment type="caution">
    <text evidence="3">The sequence shown here is derived from an EMBL/GenBank/DDBJ whole genome shotgun (WGS) entry which is preliminary data.</text>
</comment>
<evidence type="ECO:0000256" key="1">
    <source>
        <dbReference type="SAM" id="MobiDB-lite"/>
    </source>
</evidence>
<organism evidence="3 4">
    <name type="scientific">Coccomyxa viridis</name>
    <dbReference type="NCBI Taxonomy" id="1274662"/>
    <lineage>
        <taxon>Eukaryota</taxon>
        <taxon>Viridiplantae</taxon>
        <taxon>Chlorophyta</taxon>
        <taxon>core chlorophytes</taxon>
        <taxon>Trebouxiophyceae</taxon>
        <taxon>Trebouxiophyceae incertae sedis</taxon>
        <taxon>Coccomyxaceae</taxon>
        <taxon>Coccomyxa</taxon>
    </lineage>
</organism>
<proteinExistence type="predicted"/>
<keyword evidence="2" id="KW-0812">Transmembrane</keyword>
<dbReference type="Proteomes" id="UP001314263">
    <property type="component" value="Unassembled WGS sequence"/>
</dbReference>
<sequence>MQQPKPRTTPRAHTSTRTPMDTPSSLFPVTLQNSTGFHWAVYNQYQGFYWYDDDDITSGGYDYDESDELPAGCEYADAQLARIHGADSRLEGSQAQVQIVCKPVPARRADMDRNSVAPQQSSGRKVLHFEIGVAWLAIIFLFPNLVCFVLGFFVAVADERRVRNIRAAVSACRNGGFVSGLWPTTQWAGPWRVS</sequence>
<gene>
    <name evidence="3" type="ORF">CVIRNUC_010600</name>
</gene>
<evidence type="ECO:0000256" key="2">
    <source>
        <dbReference type="SAM" id="Phobius"/>
    </source>
</evidence>